<dbReference type="RefSeq" id="XP_030374726.1">
    <property type="nucleotide sequence ID" value="XM_030518866.1"/>
</dbReference>
<comment type="pathway">
    <text evidence="3">Cofactor metabolism; pyridoxal 5'-phosphate salvage; pyridoxal 5'-phosphate from pyridoxamine 5'-phosphate: step 1/1.</text>
</comment>
<evidence type="ECO:0000256" key="7">
    <source>
        <dbReference type="ARBA" id="ARBA00022630"/>
    </source>
</evidence>
<dbReference type="InterPro" id="IPR000659">
    <property type="entry name" value="Pyridox_Oxase"/>
</dbReference>
<accession>A0A6J2TD62</accession>
<dbReference type="Gene3D" id="2.30.110.10">
    <property type="entry name" value="Electron Transport, Fmn-binding Protein, Chain A"/>
    <property type="match status" value="1"/>
</dbReference>
<organism evidence="11 12">
    <name type="scientific">Drosophila lebanonensis</name>
    <name type="common">Fruit fly</name>
    <name type="synonym">Scaptodrosophila lebanonensis</name>
    <dbReference type="NCBI Taxonomy" id="7225"/>
    <lineage>
        <taxon>Eukaryota</taxon>
        <taxon>Metazoa</taxon>
        <taxon>Ecdysozoa</taxon>
        <taxon>Arthropoda</taxon>
        <taxon>Hexapoda</taxon>
        <taxon>Insecta</taxon>
        <taxon>Pterygota</taxon>
        <taxon>Neoptera</taxon>
        <taxon>Endopterygota</taxon>
        <taxon>Diptera</taxon>
        <taxon>Brachycera</taxon>
        <taxon>Muscomorpha</taxon>
        <taxon>Ephydroidea</taxon>
        <taxon>Drosophilidae</taxon>
        <taxon>Scaptodrosophila</taxon>
    </lineage>
</organism>
<evidence type="ECO:0000256" key="1">
    <source>
        <dbReference type="ARBA" id="ARBA00001917"/>
    </source>
</evidence>
<name>A0A6J2TD62_DROLE</name>
<keyword evidence="9" id="KW-0560">Oxidoreductase</keyword>
<dbReference type="EC" id="1.4.3.5" evidence="6"/>
<evidence type="ECO:0000313" key="12">
    <source>
        <dbReference type="RefSeq" id="XP_030374726.1"/>
    </source>
</evidence>
<comment type="cofactor">
    <cofactor evidence="1">
        <name>FMN</name>
        <dbReference type="ChEBI" id="CHEBI:58210"/>
    </cofactor>
</comment>
<evidence type="ECO:0000259" key="10">
    <source>
        <dbReference type="Pfam" id="PF01243"/>
    </source>
</evidence>
<sequence length="233" mass="26301">MKMPAAASTFRKLHAAASKRLTHVPSFEENIAIKEPHTILQQWLADALKHAPQSKPRVACLATVNRTGKPLTSLTTVEQISDAGVTFYTTLGRIESNAPVSLQFHWPMLTRSVRIAGRAHRLTDAQAMEQFRRYPQHVQKSICTGRRERHLGGVYKKISSCLRSLFAQEEKPQLMPTNWGGYLVEPIIYEFDEISGVSPCTDCLLFHRGSPKSIRNHTVNDSAWIFESVQKIH</sequence>
<proteinExistence type="inferred from homology"/>
<dbReference type="SUPFAM" id="SSF50475">
    <property type="entry name" value="FMN-binding split barrel"/>
    <property type="match status" value="1"/>
</dbReference>
<gene>
    <name evidence="12" type="primary">LOC115624246</name>
</gene>
<keyword evidence="7" id="KW-0285">Flavoprotein</keyword>
<dbReference type="Proteomes" id="UP000504634">
    <property type="component" value="Unplaced"/>
</dbReference>
<dbReference type="PANTHER" id="PTHR10851">
    <property type="entry name" value="PYRIDOXINE-5-PHOSPHATE OXIDASE"/>
    <property type="match status" value="1"/>
</dbReference>
<dbReference type="Pfam" id="PF01243">
    <property type="entry name" value="PNPOx_N"/>
    <property type="match status" value="1"/>
</dbReference>
<protein>
    <recommendedName>
        <fullName evidence="6">pyridoxal 5'-phosphate synthase</fullName>
        <ecNumber evidence="6">1.4.3.5</ecNumber>
    </recommendedName>
</protein>
<dbReference type="GO" id="GO:0008615">
    <property type="term" value="P:pyridoxine biosynthetic process"/>
    <property type="evidence" value="ECO:0007669"/>
    <property type="project" value="InterPro"/>
</dbReference>
<comment type="function">
    <text evidence="2">Catalyzes the oxidation of either pyridoxine 5'-phosphate (PNP) or pyridoxamine 5'-phosphate (PMP) into pyridoxal 5'-phosphate (PLP).</text>
</comment>
<dbReference type="UniPathway" id="UPA01068">
    <property type="reaction ID" value="UER00304"/>
</dbReference>
<dbReference type="GO" id="GO:0004733">
    <property type="term" value="F:pyridoxamine phosphate oxidase activity"/>
    <property type="evidence" value="ECO:0007669"/>
    <property type="project" value="UniProtKB-EC"/>
</dbReference>
<dbReference type="AlphaFoldDB" id="A0A6J2TD62"/>
<keyword evidence="11" id="KW-1185">Reference proteome</keyword>
<dbReference type="GeneID" id="115624246"/>
<evidence type="ECO:0000256" key="6">
    <source>
        <dbReference type="ARBA" id="ARBA00012801"/>
    </source>
</evidence>
<evidence type="ECO:0000256" key="4">
    <source>
        <dbReference type="ARBA" id="ARBA00005037"/>
    </source>
</evidence>
<dbReference type="InterPro" id="IPR011576">
    <property type="entry name" value="Pyridox_Oxase_N"/>
</dbReference>
<evidence type="ECO:0000256" key="3">
    <source>
        <dbReference type="ARBA" id="ARBA00004738"/>
    </source>
</evidence>
<dbReference type="GO" id="GO:0010181">
    <property type="term" value="F:FMN binding"/>
    <property type="evidence" value="ECO:0007669"/>
    <property type="project" value="InterPro"/>
</dbReference>
<evidence type="ECO:0000256" key="9">
    <source>
        <dbReference type="ARBA" id="ARBA00023002"/>
    </source>
</evidence>
<evidence type="ECO:0000313" key="11">
    <source>
        <dbReference type="Proteomes" id="UP000504634"/>
    </source>
</evidence>
<reference evidence="12" key="1">
    <citation type="submission" date="2025-08" db="UniProtKB">
        <authorList>
            <consortium name="RefSeq"/>
        </authorList>
    </citation>
    <scope>IDENTIFICATION</scope>
    <source>
        <strain evidence="12">11010-0011.00</strain>
        <tissue evidence="12">Whole body</tissue>
    </source>
</reference>
<dbReference type="InterPro" id="IPR012349">
    <property type="entry name" value="Split_barrel_FMN-bd"/>
</dbReference>
<evidence type="ECO:0000256" key="2">
    <source>
        <dbReference type="ARBA" id="ARBA00003691"/>
    </source>
</evidence>
<feature type="domain" description="Pyridoxamine 5'-phosphate oxidase N-terminal" evidence="10">
    <location>
        <begin position="54"/>
        <end position="137"/>
    </location>
</feature>
<comment type="similarity">
    <text evidence="5">Belongs to the pyridoxamine 5'-phosphate oxidase family.</text>
</comment>
<dbReference type="PANTHER" id="PTHR10851:SF0">
    <property type="entry name" value="PYRIDOXINE-5'-PHOSPHATE OXIDASE"/>
    <property type="match status" value="1"/>
</dbReference>
<comment type="pathway">
    <text evidence="4">Cofactor metabolism; pyridoxal 5'-phosphate salvage; pyridoxal 5'-phosphate from pyridoxine 5'-phosphate: step 1/1.</text>
</comment>
<keyword evidence="8" id="KW-0288">FMN</keyword>
<evidence type="ECO:0000256" key="8">
    <source>
        <dbReference type="ARBA" id="ARBA00022643"/>
    </source>
</evidence>
<dbReference type="OrthoDB" id="303614at2759"/>
<evidence type="ECO:0000256" key="5">
    <source>
        <dbReference type="ARBA" id="ARBA00007301"/>
    </source>
</evidence>